<dbReference type="Proteomes" id="UP001211907">
    <property type="component" value="Unassembled WGS sequence"/>
</dbReference>
<dbReference type="EMBL" id="JADGJH010002319">
    <property type="protein sequence ID" value="KAJ3099885.1"/>
    <property type="molecule type" value="Genomic_DNA"/>
</dbReference>
<comment type="caution">
    <text evidence="1">The sequence shown here is derived from an EMBL/GenBank/DDBJ whole genome shotgun (WGS) entry which is preliminary data.</text>
</comment>
<dbReference type="AlphaFoldDB" id="A0AAD5SV70"/>
<gene>
    <name evidence="1" type="ORF">HK100_004811</name>
</gene>
<accession>A0AAD5SV70</accession>
<proteinExistence type="predicted"/>
<reference evidence="1" key="1">
    <citation type="submission" date="2020-05" db="EMBL/GenBank/DDBJ databases">
        <title>Phylogenomic resolution of chytrid fungi.</title>
        <authorList>
            <person name="Stajich J.E."/>
            <person name="Amses K."/>
            <person name="Simmons R."/>
            <person name="Seto K."/>
            <person name="Myers J."/>
            <person name="Bonds A."/>
            <person name="Quandt C.A."/>
            <person name="Barry K."/>
            <person name="Liu P."/>
            <person name="Grigoriev I."/>
            <person name="Longcore J.E."/>
            <person name="James T.Y."/>
        </authorList>
    </citation>
    <scope>NUCLEOTIDE SEQUENCE</scope>
    <source>
        <strain evidence="1">JEL0513</strain>
    </source>
</reference>
<evidence type="ECO:0000313" key="1">
    <source>
        <dbReference type="EMBL" id="KAJ3099885.1"/>
    </source>
</evidence>
<protein>
    <submittedName>
        <fullName evidence="1">Uncharacterized protein</fullName>
    </submittedName>
</protein>
<name>A0AAD5SV70_9FUNG</name>
<organism evidence="1 2">
    <name type="scientific">Physocladia obscura</name>
    <dbReference type="NCBI Taxonomy" id="109957"/>
    <lineage>
        <taxon>Eukaryota</taxon>
        <taxon>Fungi</taxon>
        <taxon>Fungi incertae sedis</taxon>
        <taxon>Chytridiomycota</taxon>
        <taxon>Chytridiomycota incertae sedis</taxon>
        <taxon>Chytridiomycetes</taxon>
        <taxon>Chytridiales</taxon>
        <taxon>Chytriomycetaceae</taxon>
        <taxon>Physocladia</taxon>
    </lineage>
</organism>
<keyword evidence="2" id="KW-1185">Reference proteome</keyword>
<sequence length="159" mass="18333">MTALESNQLFRDVWAQHDGKCTCCKVELVSFGGGAPQISKQKNKPGLPYHHPDQELDWLCVACNRLRDEFSAREVLRPIQLRLRMSGIEGKCTVGKEIFKLGYDRKISTTFDTDRKKVKWLHSSENLQLELSCFNTARNSLSVEEFGLWIDRIKQGLFR</sequence>
<evidence type="ECO:0000313" key="2">
    <source>
        <dbReference type="Proteomes" id="UP001211907"/>
    </source>
</evidence>